<dbReference type="Gene3D" id="3.20.20.70">
    <property type="entry name" value="Aldolase class I"/>
    <property type="match status" value="1"/>
</dbReference>
<sequence length="270" mass="29432">MTTRNLPNLVSTYRMQRLFPAGRAAIICPVDHGLIFPRALMKGLEAPVDVVNRLIEQGATGFMMSPGLIKQTQAEMGQASHLSRVMAVDGFYELINAREGLGTLLATVEDAVRLGVDCVKMLMPWNVSTREKMKLVERMGKVVSDAAQWQMPVMIEPVLIGDPRSPDVVAAEFEVSRIAYDVGADIIKIAFPGADTTAKLVQELKVPLVIAGGPMTGSYADAVREVQEAVAAGAQGLIVGRNVWSREPADSARMMAELNRVAREHHVKLW</sequence>
<dbReference type="InterPro" id="IPR050456">
    <property type="entry name" value="DeoC/FbaB_aldolase"/>
</dbReference>
<comment type="caution">
    <text evidence="1">The sequence shown here is derived from an EMBL/GenBank/DDBJ whole genome shotgun (WGS) entry which is preliminary data.</text>
</comment>
<evidence type="ECO:0008006" key="3">
    <source>
        <dbReference type="Google" id="ProtNLM"/>
    </source>
</evidence>
<dbReference type="SUPFAM" id="SSF51569">
    <property type="entry name" value="Aldolase"/>
    <property type="match status" value="1"/>
</dbReference>
<dbReference type="InterPro" id="IPR041720">
    <property type="entry name" value="FbaB-like"/>
</dbReference>
<dbReference type="InterPro" id="IPR013785">
    <property type="entry name" value="Aldolase_TIM"/>
</dbReference>
<organism evidence="1 2">
    <name type="scientific">Acidisoma silvae</name>
    <dbReference type="NCBI Taxonomy" id="2802396"/>
    <lineage>
        <taxon>Bacteria</taxon>
        <taxon>Pseudomonadati</taxon>
        <taxon>Pseudomonadota</taxon>
        <taxon>Alphaproteobacteria</taxon>
        <taxon>Acetobacterales</taxon>
        <taxon>Acidocellaceae</taxon>
        <taxon>Acidisoma</taxon>
    </lineage>
</organism>
<proteinExistence type="predicted"/>
<dbReference type="InterPro" id="IPR002915">
    <property type="entry name" value="DeoC/FbaB/LacD_aldolase"/>
</dbReference>
<dbReference type="PANTHER" id="PTHR47916:SF1">
    <property type="entry name" value="3-HYDROXY-5-PHOSPHONOOXYPENTANE-2,4-DIONE THIOLASE"/>
    <property type="match status" value="1"/>
</dbReference>
<dbReference type="PANTHER" id="PTHR47916">
    <property type="entry name" value="FRUCTOSE-BISPHOSPHATE ALDOLASE CLASS 1"/>
    <property type="match status" value="1"/>
</dbReference>
<dbReference type="EMBL" id="JAESVB010000016">
    <property type="protein sequence ID" value="MCB8877668.1"/>
    <property type="molecule type" value="Genomic_DNA"/>
</dbReference>
<gene>
    <name evidence="1" type="ORF">ASILVAE211_20915</name>
</gene>
<name>A0A964E1E2_9PROT</name>
<dbReference type="RefSeq" id="WP_227323317.1">
    <property type="nucleotide sequence ID" value="NZ_JAESVB010000016.1"/>
</dbReference>
<protein>
    <recommendedName>
        <fullName evidence="3">Deoxyribose-phosphate aldolase</fullName>
    </recommendedName>
</protein>
<dbReference type="GO" id="GO:0004332">
    <property type="term" value="F:fructose-bisphosphate aldolase activity"/>
    <property type="evidence" value="ECO:0007669"/>
    <property type="project" value="InterPro"/>
</dbReference>
<keyword evidence="2" id="KW-1185">Reference proteome</keyword>
<accession>A0A964E1E2</accession>
<reference evidence="1" key="2">
    <citation type="submission" date="2021-01" db="EMBL/GenBank/DDBJ databases">
        <authorList>
            <person name="Mieszkin S."/>
            <person name="Pouder E."/>
            <person name="Alain K."/>
        </authorList>
    </citation>
    <scope>NUCLEOTIDE SEQUENCE</scope>
    <source>
        <strain evidence="1">HW T2.11</strain>
    </source>
</reference>
<evidence type="ECO:0000313" key="1">
    <source>
        <dbReference type="EMBL" id="MCB8877668.1"/>
    </source>
</evidence>
<dbReference type="Pfam" id="PF01791">
    <property type="entry name" value="DeoC"/>
    <property type="match status" value="1"/>
</dbReference>
<dbReference type="Proteomes" id="UP000708298">
    <property type="component" value="Unassembled WGS sequence"/>
</dbReference>
<dbReference type="PIRSF" id="PIRSF038992">
    <property type="entry name" value="Aldolase_Ia"/>
    <property type="match status" value="1"/>
</dbReference>
<dbReference type="AlphaFoldDB" id="A0A964E1E2"/>
<evidence type="ECO:0000313" key="2">
    <source>
        <dbReference type="Proteomes" id="UP000708298"/>
    </source>
</evidence>
<dbReference type="SMART" id="SM01133">
    <property type="entry name" value="DeoC"/>
    <property type="match status" value="1"/>
</dbReference>
<reference evidence="1" key="1">
    <citation type="journal article" date="2021" name="Microorganisms">
        <title>Acidisoma silvae sp. nov. and Acidisomacellulosilytica sp. nov., Two Acidophilic Bacteria Isolated from Decaying Wood, Hydrolyzing Cellulose and Producing Poly-3-hydroxybutyrate.</title>
        <authorList>
            <person name="Mieszkin S."/>
            <person name="Pouder E."/>
            <person name="Uroz S."/>
            <person name="Simon-Colin C."/>
            <person name="Alain K."/>
        </authorList>
    </citation>
    <scope>NUCLEOTIDE SEQUENCE</scope>
    <source>
        <strain evidence="1">HW T2.11</strain>
    </source>
</reference>